<sequence>MTMGYAYFSCFTRSTNGARGGGQPSLAASFAFNKSFLTKEFVVRVINAGGREELYSKALPASHLMRKHPGMFVGRPDVF</sequence>
<dbReference type="EnsemblPlants" id="Kaladp0348s0005.1.v1.1">
    <property type="protein sequence ID" value="Kaladp0348s0005.1.v1.1.CDS.1"/>
    <property type="gene ID" value="Kaladp0348s0005.v1.1"/>
</dbReference>
<evidence type="ECO:0000313" key="2">
    <source>
        <dbReference type="Proteomes" id="UP000594263"/>
    </source>
</evidence>
<keyword evidence="2" id="KW-1185">Reference proteome</keyword>
<organism evidence="1 2">
    <name type="scientific">Kalanchoe fedtschenkoi</name>
    <name type="common">Lavender scallops</name>
    <name type="synonym">South American air plant</name>
    <dbReference type="NCBI Taxonomy" id="63787"/>
    <lineage>
        <taxon>Eukaryota</taxon>
        <taxon>Viridiplantae</taxon>
        <taxon>Streptophyta</taxon>
        <taxon>Embryophyta</taxon>
        <taxon>Tracheophyta</taxon>
        <taxon>Spermatophyta</taxon>
        <taxon>Magnoliopsida</taxon>
        <taxon>eudicotyledons</taxon>
        <taxon>Gunneridae</taxon>
        <taxon>Pentapetalae</taxon>
        <taxon>Saxifragales</taxon>
        <taxon>Crassulaceae</taxon>
        <taxon>Kalanchoe</taxon>
    </lineage>
</organism>
<dbReference type="Proteomes" id="UP000594263">
    <property type="component" value="Unplaced"/>
</dbReference>
<proteinExistence type="predicted"/>
<evidence type="ECO:0000313" key="1">
    <source>
        <dbReference type="EnsemblPlants" id="Kaladp0348s0005.1.v1.1.CDS.1"/>
    </source>
</evidence>
<protein>
    <submittedName>
        <fullName evidence="1">Uncharacterized protein</fullName>
    </submittedName>
</protein>
<dbReference type="Gramene" id="Kaladp0348s0005.1.v1.1">
    <property type="protein sequence ID" value="Kaladp0348s0005.1.v1.1.CDS.1"/>
    <property type="gene ID" value="Kaladp0348s0005.v1.1"/>
</dbReference>
<accession>A0A7N1A5T4</accession>
<name>A0A7N1A5T4_KALFE</name>
<dbReference type="AlphaFoldDB" id="A0A7N1A5T4"/>
<reference evidence="1" key="1">
    <citation type="submission" date="2021-01" db="UniProtKB">
        <authorList>
            <consortium name="EnsemblPlants"/>
        </authorList>
    </citation>
    <scope>IDENTIFICATION</scope>
</reference>